<keyword evidence="2" id="KW-1185">Reference proteome</keyword>
<proteinExistence type="predicted"/>
<evidence type="ECO:0000313" key="2">
    <source>
        <dbReference type="Proteomes" id="UP001066276"/>
    </source>
</evidence>
<dbReference type="Proteomes" id="UP001066276">
    <property type="component" value="Chromosome 1_1"/>
</dbReference>
<accession>A0AAV7WPQ0</accession>
<comment type="caution">
    <text evidence="1">The sequence shown here is derived from an EMBL/GenBank/DDBJ whole genome shotgun (WGS) entry which is preliminary data.</text>
</comment>
<feature type="non-terminal residue" evidence="1">
    <location>
        <position position="49"/>
    </location>
</feature>
<dbReference type="AlphaFoldDB" id="A0AAV7WPQ0"/>
<sequence length="49" mass="5476">CVRGKTNVLLLLRHRPESAPKWSSVCKAQGRPDSPSLRYMSISSAYSEI</sequence>
<evidence type="ECO:0000313" key="1">
    <source>
        <dbReference type="EMBL" id="KAJ1214622.1"/>
    </source>
</evidence>
<dbReference type="EMBL" id="JANPWB010000001">
    <property type="protein sequence ID" value="KAJ1214622.1"/>
    <property type="molecule type" value="Genomic_DNA"/>
</dbReference>
<feature type="non-terminal residue" evidence="1">
    <location>
        <position position="1"/>
    </location>
</feature>
<gene>
    <name evidence="1" type="ORF">NDU88_002240</name>
</gene>
<name>A0AAV7WPQ0_PLEWA</name>
<reference evidence="1" key="1">
    <citation type="journal article" date="2022" name="bioRxiv">
        <title>Sequencing and chromosome-scale assembly of the giantPleurodeles waltlgenome.</title>
        <authorList>
            <person name="Brown T."/>
            <person name="Elewa A."/>
            <person name="Iarovenko S."/>
            <person name="Subramanian E."/>
            <person name="Araus A.J."/>
            <person name="Petzold A."/>
            <person name="Susuki M."/>
            <person name="Suzuki K.-i.T."/>
            <person name="Hayashi T."/>
            <person name="Toyoda A."/>
            <person name="Oliveira C."/>
            <person name="Osipova E."/>
            <person name="Leigh N.D."/>
            <person name="Simon A."/>
            <person name="Yun M.H."/>
        </authorList>
    </citation>
    <scope>NUCLEOTIDE SEQUENCE</scope>
    <source>
        <strain evidence="1">20211129_DDA</strain>
        <tissue evidence="1">Liver</tissue>
    </source>
</reference>
<organism evidence="1 2">
    <name type="scientific">Pleurodeles waltl</name>
    <name type="common">Iberian ribbed newt</name>
    <dbReference type="NCBI Taxonomy" id="8319"/>
    <lineage>
        <taxon>Eukaryota</taxon>
        <taxon>Metazoa</taxon>
        <taxon>Chordata</taxon>
        <taxon>Craniata</taxon>
        <taxon>Vertebrata</taxon>
        <taxon>Euteleostomi</taxon>
        <taxon>Amphibia</taxon>
        <taxon>Batrachia</taxon>
        <taxon>Caudata</taxon>
        <taxon>Salamandroidea</taxon>
        <taxon>Salamandridae</taxon>
        <taxon>Pleurodelinae</taxon>
        <taxon>Pleurodeles</taxon>
    </lineage>
</organism>
<protein>
    <submittedName>
        <fullName evidence="1">Uncharacterized protein</fullName>
    </submittedName>
</protein>